<dbReference type="PROSITE" id="PS50234">
    <property type="entry name" value="VWFA"/>
    <property type="match status" value="1"/>
</dbReference>
<evidence type="ECO:0000313" key="3">
    <source>
        <dbReference type="EMBL" id="GGE15574.1"/>
    </source>
</evidence>
<dbReference type="AlphaFoldDB" id="A0A916ZV33"/>
<proteinExistence type="predicted"/>
<accession>A0A916ZV33</accession>
<organism evidence="3 4">
    <name type="scientific">Psychroflexus salis</name>
    <dbReference type="NCBI Taxonomy" id="1526574"/>
    <lineage>
        <taxon>Bacteria</taxon>
        <taxon>Pseudomonadati</taxon>
        <taxon>Bacteroidota</taxon>
        <taxon>Flavobacteriia</taxon>
        <taxon>Flavobacteriales</taxon>
        <taxon>Flavobacteriaceae</taxon>
        <taxon>Psychroflexus</taxon>
    </lineage>
</organism>
<keyword evidence="4" id="KW-1185">Reference proteome</keyword>
<dbReference type="Proteomes" id="UP000599688">
    <property type="component" value="Unassembled WGS sequence"/>
</dbReference>
<dbReference type="InterPro" id="IPR036465">
    <property type="entry name" value="vWFA_dom_sf"/>
</dbReference>
<feature type="domain" description="VWFA" evidence="2">
    <location>
        <begin position="16"/>
        <end position="200"/>
    </location>
</feature>
<evidence type="ECO:0000256" key="1">
    <source>
        <dbReference type="SAM" id="MobiDB-lite"/>
    </source>
</evidence>
<name>A0A916ZV33_9FLAO</name>
<dbReference type="EMBL" id="BMGL01000008">
    <property type="protein sequence ID" value="GGE15574.1"/>
    <property type="molecule type" value="Genomic_DNA"/>
</dbReference>
<reference evidence="3 4" key="1">
    <citation type="journal article" date="2014" name="Int. J. Syst. Evol. Microbiol.">
        <title>Complete genome sequence of Corynebacterium casei LMG S-19264T (=DSM 44701T), isolated from a smear-ripened cheese.</title>
        <authorList>
            <consortium name="US DOE Joint Genome Institute (JGI-PGF)"/>
            <person name="Walter F."/>
            <person name="Albersmeier A."/>
            <person name="Kalinowski J."/>
            <person name="Ruckert C."/>
        </authorList>
    </citation>
    <scope>NUCLEOTIDE SEQUENCE [LARGE SCALE GENOMIC DNA]</scope>
    <source>
        <strain evidence="3 4">CGMCC 1.12925</strain>
    </source>
</reference>
<dbReference type="SUPFAM" id="SSF53300">
    <property type="entry name" value="vWA-like"/>
    <property type="match status" value="1"/>
</dbReference>
<protein>
    <recommendedName>
        <fullName evidence="2">VWFA domain-containing protein</fullName>
    </recommendedName>
</protein>
<comment type="caution">
    <text evidence="3">The sequence shown here is derived from an EMBL/GenBank/DDBJ whole genome shotgun (WGS) entry which is preliminary data.</text>
</comment>
<evidence type="ECO:0000313" key="4">
    <source>
        <dbReference type="Proteomes" id="UP000599688"/>
    </source>
</evidence>
<sequence length="366" mass="42093">MNELIERVEWKRKIYQIRFLVDASNAVNEEKLLIVKTKITEILDMVRDSFKENYAGETSIYVNVLKISDKSEWMYESLVPVSDFIYKDFSPESSDCNLENALQELISNLSHELFSQDMRHAGPPSIVFLLNGDSIELSNVSHVKKQLKGNKLYRLAFKFAISLGDSLDNQHQLFEILTISPEAIMSLSDINVFKNIYCQIDELVGAAVSVSNSEREWWNNLELNWKIILLSNYCFNRIGWNLNDCNIECFAFQGNIEKDLIGFAVWAGGGDDFDFKENIENISDSILYSIIHETKILWCARAKVKSIDPLKILIKLKEMEGLIFQVNEMEIEMKSVPKKNNLPKFGNDETLSKNSNIPDFNDDGWV</sequence>
<dbReference type="InterPro" id="IPR002035">
    <property type="entry name" value="VWF_A"/>
</dbReference>
<gene>
    <name evidence="3" type="ORF">GCM10010831_16120</name>
</gene>
<evidence type="ECO:0000259" key="2">
    <source>
        <dbReference type="PROSITE" id="PS50234"/>
    </source>
</evidence>
<dbReference type="RefSeq" id="WP_188406314.1">
    <property type="nucleotide sequence ID" value="NZ_BMGL01000008.1"/>
</dbReference>
<feature type="region of interest" description="Disordered" evidence="1">
    <location>
        <begin position="347"/>
        <end position="366"/>
    </location>
</feature>